<keyword evidence="3" id="KW-0497">Mitogen</keyword>
<keyword evidence="2 4" id="KW-0339">Growth factor</keyword>
<dbReference type="SUPFAM" id="SSF57501">
    <property type="entry name" value="Cystine-knot cytokines"/>
    <property type="match status" value="1"/>
</dbReference>
<dbReference type="PANTHER" id="PTHR11633:SF1">
    <property type="entry name" value="LD28763P"/>
    <property type="match status" value="1"/>
</dbReference>
<protein>
    <recommendedName>
        <fullName evidence="7">Platelet-derived growth factor (PDGF) family profile domain-containing protein</fullName>
    </recommendedName>
</protein>
<comment type="caution">
    <text evidence="8">The sequence shown here is derived from an EMBL/GenBank/DDBJ whole genome shotgun (WGS) entry which is preliminary data.</text>
</comment>
<feature type="chain" id="PRO_5047121452" description="Platelet-derived growth factor (PDGF) family profile domain-containing protein" evidence="6">
    <location>
        <begin position="23"/>
        <end position="319"/>
    </location>
</feature>
<sequence>MSRFVRSEALLLVMVCGLLATAQKNTRYHGDPDDIVFPGPIRSRTLIPAEPPTRRLKGPNELSKSLQLAKKIDSVDSLQEFLSLVKDVPPSEQVFSLTSRMGERSNAKQPTPAKCMPELQPVPLKQDDDPSTIYYPSCTRVNRCGGCCSHSLLSCQPVTSEIRNFEVIVASIDSSSTGLSYSGKQIVPVEEHTSCQCDCKIKEEHCNAKQIYDPDECICKCKNVDEAEKCNANNDTKIWNPELCACFCREELECSTGFYFDQNTCRCKQVPLNRSWFQPTKGADYGFGQSSKPDSVPPVIIPLDASDPRRKPKPDPEYK</sequence>
<evidence type="ECO:0000256" key="2">
    <source>
        <dbReference type="ARBA" id="ARBA00023030"/>
    </source>
</evidence>
<evidence type="ECO:0000313" key="8">
    <source>
        <dbReference type="EMBL" id="CAL7936888.1"/>
    </source>
</evidence>
<feature type="domain" description="Platelet-derived growth factor (PDGF) family profile" evidence="7">
    <location>
        <begin position="128"/>
        <end position="202"/>
    </location>
</feature>
<dbReference type="Proteomes" id="UP001642520">
    <property type="component" value="Unassembled WGS sequence"/>
</dbReference>
<feature type="region of interest" description="Disordered" evidence="5">
    <location>
        <begin position="285"/>
        <end position="319"/>
    </location>
</feature>
<comment type="similarity">
    <text evidence="1 4">Belongs to the PDGF/VEGF growth factor family.</text>
</comment>
<keyword evidence="9" id="KW-1185">Reference proteome</keyword>
<dbReference type="Gene3D" id="2.10.90.10">
    <property type="entry name" value="Cystine-knot cytokines"/>
    <property type="match status" value="1"/>
</dbReference>
<dbReference type="InterPro" id="IPR029034">
    <property type="entry name" value="Cystine-knot_cytokine"/>
</dbReference>
<feature type="region of interest" description="Disordered" evidence="5">
    <location>
        <begin position="99"/>
        <end position="122"/>
    </location>
</feature>
<keyword evidence="6" id="KW-0732">Signal</keyword>
<evidence type="ECO:0000313" key="9">
    <source>
        <dbReference type="Proteomes" id="UP001642520"/>
    </source>
</evidence>
<reference evidence="8 9" key="1">
    <citation type="submission" date="2024-08" db="EMBL/GenBank/DDBJ databases">
        <authorList>
            <person name="Will J Nash"/>
            <person name="Angela Man"/>
            <person name="Seanna McTaggart"/>
            <person name="Kendall Baker"/>
            <person name="Tom Barker"/>
            <person name="Leah Catchpole"/>
            <person name="Alex Durrant"/>
            <person name="Karim Gharbi"/>
            <person name="Naomi Irish"/>
            <person name="Gemy Kaithakottil"/>
            <person name="Debby Ku"/>
            <person name="Aaliyah Providence"/>
            <person name="Felix Shaw"/>
            <person name="David Swarbreck"/>
            <person name="Chris Watkins"/>
            <person name="Ann M. McCartney"/>
            <person name="Giulio Formenti"/>
            <person name="Alice Mouton"/>
            <person name="Noel Vella"/>
            <person name="Bjorn M von Reumont"/>
            <person name="Adriana Vella"/>
            <person name="Wilfried Haerty"/>
        </authorList>
    </citation>
    <scope>NUCLEOTIDE SEQUENCE [LARGE SCALE GENOMIC DNA]</scope>
</reference>
<dbReference type="PANTHER" id="PTHR11633">
    <property type="entry name" value="PLATELET-DERIVED GROWTH FACTOR"/>
    <property type="match status" value="1"/>
</dbReference>
<name>A0ABP1NB01_XYLVO</name>
<dbReference type="EMBL" id="CAXAJV020001287">
    <property type="protein sequence ID" value="CAL7936888.1"/>
    <property type="molecule type" value="Genomic_DNA"/>
</dbReference>
<feature type="compositionally biased region" description="Basic and acidic residues" evidence="5">
    <location>
        <begin position="306"/>
        <end position="319"/>
    </location>
</feature>
<accession>A0ABP1NB01</accession>
<dbReference type="InterPro" id="IPR000072">
    <property type="entry name" value="PDGF/VEGF_dom"/>
</dbReference>
<feature type="signal peptide" evidence="6">
    <location>
        <begin position="1"/>
        <end position="22"/>
    </location>
</feature>
<evidence type="ECO:0000256" key="1">
    <source>
        <dbReference type="ARBA" id="ARBA00006686"/>
    </source>
</evidence>
<evidence type="ECO:0000256" key="3">
    <source>
        <dbReference type="ARBA" id="ARBA00023246"/>
    </source>
</evidence>
<organism evidence="8 9">
    <name type="scientific">Xylocopa violacea</name>
    <name type="common">Violet carpenter bee</name>
    <name type="synonym">Apis violacea</name>
    <dbReference type="NCBI Taxonomy" id="135666"/>
    <lineage>
        <taxon>Eukaryota</taxon>
        <taxon>Metazoa</taxon>
        <taxon>Ecdysozoa</taxon>
        <taxon>Arthropoda</taxon>
        <taxon>Hexapoda</taxon>
        <taxon>Insecta</taxon>
        <taxon>Pterygota</taxon>
        <taxon>Neoptera</taxon>
        <taxon>Endopterygota</taxon>
        <taxon>Hymenoptera</taxon>
        <taxon>Apocrita</taxon>
        <taxon>Aculeata</taxon>
        <taxon>Apoidea</taxon>
        <taxon>Anthophila</taxon>
        <taxon>Apidae</taxon>
        <taxon>Xylocopa</taxon>
        <taxon>Xylocopa</taxon>
    </lineage>
</organism>
<evidence type="ECO:0000256" key="6">
    <source>
        <dbReference type="SAM" id="SignalP"/>
    </source>
</evidence>
<dbReference type="Pfam" id="PF00341">
    <property type="entry name" value="PDGF"/>
    <property type="match status" value="1"/>
</dbReference>
<evidence type="ECO:0000256" key="4">
    <source>
        <dbReference type="RuleBase" id="RU003818"/>
    </source>
</evidence>
<dbReference type="PROSITE" id="PS50278">
    <property type="entry name" value="PDGF_2"/>
    <property type="match status" value="1"/>
</dbReference>
<evidence type="ECO:0000256" key="5">
    <source>
        <dbReference type="SAM" id="MobiDB-lite"/>
    </source>
</evidence>
<proteinExistence type="inferred from homology"/>
<evidence type="ECO:0000259" key="7">
    <source>
        <dbReference type="PROSITE" id="PS50278"/>
    </source>
</evidence>
<dbReference type="SMART" id="SM00141">
    <property type="entry name" value="PDGF"/>
    <property type="match status" value="1"/>
</dbReference>
<gene>
    <name evidence="8" type="ORF">XYLVIOL_LOCUS2432</name>
</gene>